<reference evidence="1" key="1">
    <citation type="journal article" date="2023" name="Science">
        <title>Genome structures resolve the early diversification of teleost fishes.</title>
        <authorList>
            <person name="Parey E."/>
            <person name="Louis A."/>
            <person name="Montfort J."/>
            <person name="Bouchez O."/>
            <person name="Roques C."/>
            <person name="Iampietro C."/>
            <person name="Lluch J."/>
            <person name="Castinel A."/>
            <person name="Donnadieu C."/>
            <person name="Desvignes T."/>
            <person name="Floi Bucao C."/>
            <person name="Jouanno E."/>
            <person name="Wen M."/>
            <person name="Mejri S."/>
            <person name="Dirks R."/>
            <person name="Jansen H."/>
            <person name="Henkel C."/>
            <person name="Chen W.J."/>
            <person name="Zahm M."/>
            <person name="Cabau C."/>
            <person name="Klopp C."/>
            <person name="Thompson A.W."/>
            <person name="Robinson-Rechavi M."/>
            <person name="Braasch I."/>
            <person name="Lecointre G."/>
            <person name="Bobe J."/>
            <person name="Postlethwait J.H."/>
            <person name="Berthelot C."/>
            <person name="Roest Crollius H."/>
            <person name="Guiguen Y."/>
        </authorList>
    </citation>
    <scope>NUCLEOTIDE SEQUENCE</scope>
    <source>
        <strain evidence="1">WJC10195</strain>
    </source>
</reference>
<sequence length="76" mass="8411">MLLRDRVQLDLSAGCMCQEFQHQICFQGTAKMAVHMVHQQACQDGLFSLHTSDSSVLRWSQCAPECPSKTTAAPLS</sequence>
<gene>
    <name evidence="1" type="ORF">SKAU_G00268480</name>
</gene>
<comment type="caution">
    <text evidence="1">The sequence shown here is derived from an EMBL/GenBank/DDBJ whole genome shotgun (WGS) entry which is preliminary data.</text>
</comment>
<evidence type="ECO:0000313" key="1">
    <source>
        <dbReference type="EMBL" id="KAJ8348259.1"/>
    </source>
</evidence>
<name>A0A9Q1F042_SYNKA</name>
<proteinExistence type="predicted"/>
<keyword evidence="2" id="KW-1185">Reference proteome</keyword>
<evidence type="ECO:0000313" key="2">
    <source>
        <dbReference type="Proteomes" id="UP001152622"/>
    </source>
</evidence>
<dbReference type="Proteomes" id="UP001152622">
    <property type="component" value="Chromosome 10"/>
</dbReference>
<dbReference type="EMBL" id="JAINUF010000010">
    <property type="protein sequence ID" value="KAJ8348259.1"/>
    <property type="molecule type" value="Genomic_DNA"/>
</dbReference>
<organism evidence="1 2">
    <name type="scientific">Synaphobranchus kaupii</name>
    <name type="common">Kaup's arrowtooth eel</name>
    <dbReference type="NCBI Taxonomy" id="118154"/>
    <lineage>
        <taxon>Eukaryota</taxon>
        <taxon>Metazoa</taxon>
        <taxon>Chordata</taxon>
        <taxon>Craniata</taxon>
        <taxon>Vertebrata</taxon>
        <taxon>Euteleostomi</taxon>
        <taxon>Actinopterygii</taxon>
        <taxon>Neopterygii</taxon>
        <taxon>Teleostei</taxon>
        <taxon>Anguilliformes</taxon>
        <taxon>Synaphobranchidae</taxon>
        <taxon>Synaphobranchus</taxon>
    </lineage>
</organism>
<accession>A0A9Q1F042</accession>
<protein>
    <submittedName>
        <fullName evidence="1">Uncharacterized protein</fullName>
    </submittedName>
</protein>
<dbReference type="AlphaFoldDB" id="A0A9Q1F042"/>